<feature type="transmembrane region" description="Helical" evidence="1">
    <location>
        <begin position="31"/>
        <end position="52"/>
    </location>
</feature>
<dbReference type="EMBL" id="PXUP01000042">
    <property type="protein sequence ID" value="RCH42056.1"/>
    <property type="molecule type" value="Genomic_DNA"/>
</dbReference>
<dbReference type="AlphaFoldDB" id="A0A367FW52"/>
<dbReference type="RefSeq" id="WP_113993357.1">
    <property type="nucleotide sequence ID" value="NZ_JAWHPP010000023.1"/>
</dbReference>
<keyword evidence="1" id="KW-1133">Transmembrane helix</keyword>
<sequence>MKRKITKILDVAIHSINLILINYALSNMMALFRSSLLYILFFASEMWVFVQYRKSIETLSNSKTLANLLLVICAAIEIGLLYFFGIVSGKPIPFKL</sequence>
<reference evidence="2 3" key="1">
    <citation type="submission" date="2018-03" db="EMBL/GenBank/DDBJ databases">
        <title>Complete genome sequencing of Faecalibacterium prausnitzii strains isolated from the human gut.</title>
        <authorList>
            <person name="Fitzgerald B.C."/>
            <person name="Shkoporov A.N."/>
            <person name="Ross P.R."/>
            <person name="Hill C."/>
        </authorList>
    </citation>
    <scope>NUCLEOTIDE SEQUENCE [LARGE SCALE GENOMIC DNA]</scope>
    <source>
        <strain evidence="2 3">ATCC 27768</strain>
    </source>
</reference>
<gene>
    <name evidence="2" type="ORF">C7J97_14350</name>
</gene>
<evidence type="ECO:0000256" key="1">
    <source>
        <dbReference type="SAM" id="Phobius"/>
    </source>
</evidence>
<proteinExistence type="predicted"/>
<dbReference type="Proteomes" id="UP000252378">
    <property type="component" value="Unassembled WGS sequence"/>
</dbReference>
<protein>
    <submittedName>
        <fullName evidence="2">Uncharacterized protein</fullName>
    </submittedName>
</protein>
<accession>A0A367FW52</accession>
<evidence type="ECO:0000313" key="3">
    <source>
        <dbReference type="Proteomes" id="UP000252378"/>
    </source>
</evidence>
<organism evidence="2 3">
    <name type="scientific">Faecalibacterium prausnitzii</name>
    <dbReference type="NCBI Taxonomy" id="853"/>
    <lineage>
        <taxon>Bacteria</taxon>
        <taxon>Bacillati</taxon>
        <taxon>Bacillota</taxon>
        <taxon>Clostridia</taxon>
        <taxon>Eubacteriales</taxon>
        <taxon>Oscillospiraceae</taxon>
        <taxon>Faecalibacterium</taxon>
    </lineage>
</organism>
<comment type="caution">
    <text evidence="2">The sequence shown here is derived from an EMBL/GenBank/DDBJ whole genome shotgun (WGS) entry which is preliminary data.</text>
</comment>
<evidence type="ECO:0000313" key="2">
    <source>
        <dbReference type="EMBL" id="RCH42056.1"/>
    </source>
</evidence>
<feature type="transmembrane region" description="Helical" evidence="1">
    <location>
        <begin position="64"/>
        <end position="87"/>
    </location>
</feature>
<keyword evidence="1" id="KW-0472">Membrane</keyword>
<keyword evidence="1" id="KW-0812">Transmembrane</keyword>
<name>A0A367FW52_9FIRM</name>